<accession>A0ABS1MTM2</accession>
<comment type="caution">
    <text evidence="3">The sequence shown here is derived from an EMBL/GenBank/DDBJ whole genome shotgun (WGS) entry which is preliminary data.</text>
</comment>
<keyword evidence="2" id="KW-1133">Transmembrane helix</keyword>
<feature type="compositionally biased region" description="Low complexity" evidence="1">
    <location>
        <begin position="233"/>
        <end position="295"/>
    </location>
</feature>
<dbReference type="Proteomes" id="UP000629371">
    <property type="component" value="Unassembled WGS sequence"/>
</dbReference>
<feature type="compositionally biased region" description="Low complexity" evidence="1">
    <location>
        <begin position="64"/>
        <end position="81"/>
    </location>
</feature>
<sequence length="305" mass="30293">MDYCSSCRRNLNGALVCPGCGDYAPDIAPPAHRQARTGAEAAALWESWQAPETPAALYEDAMTPARAETAAETAPEAGLAASEGTDVPAAAGTGQGRAARRRQLARWKKYRRRAVAATAFALVGGTVTATLLQNNRPATAHAQASAAPDPETVSAPGTPTASEEPDGRASRHPGDRSPLGRHRKPDAGVDHSSAPAAAQQPSAAPTHSAPAPGAAPHTAAAPAPGRHAAHTDSAPAAAAPASSGQSGQSAPSSGGSSAQQPAGSGSDAGSSSTTPTQQQPSTSPSSPSTEPTSPSHICVLGVVCL</sequence>
<organism evidence="3 4">
    <name type="scientific">Streptomyces siderophoricus</name>
    <dbReference type="NCBI Taxonomy" id="2802281"/>
    <lineage>
        <taxon>Bacteria</taxon>
        <taxon>Bacillati</taxon>
        <taxon>Actinomycetota</taxon>
        <taxon>Actinomycetes</taxon>
        <taxon>Kitasatosporales</taxon>
        <taxon>Streptomycetaceae</taxon>
        <taxon>Streptomyces</taxon>
    </lineage>
</organism>
<keyword evidence="4" id="KW-1185">Reference proteome</keyword>
<reference evidence="3 4" key="1">
    <citation type="submission" date="2021-01" db="EMBL/GenBank/DDBJ databases">
        <title>WGS of actinomycetes isolated from Thailand.</title>
        <authorList>
            <person name="Thawai C."/>
        </authorList>
    </citation>
    <scope>NUCLEOTIDE SEQUENCE [LARGE SCALE GENOMIC DNA]</scope>
    <source>
        <strain evidence="3 4">CH9-7</strain>
    </source>
</reference>
<keyword evidence="2" id="KW-0812">Transmembrane</keyword>
<evidence type="ECO:0008006" key="5">
    <source>
        <dbReference type="Google" id="ProtNLM"/>
    </source>
</evidence>
<feature type="compositionally biased region" description="Low complexity" evidence="1">
    <location>
        <begin position="138"/>
        <end position="147"/>
    </location>
</feature>
<evidence type="ECO:0000256" key="2">
    <source>
        <dbReference type="SAM" id="Phobius"/>
    </source>
</evidence>
<gene>
    <name evidence="3" type="ORF">JK360_17265</name>
</gene>
<evidence type="ECO:0000313" key="4">
    <source>
        <dbReference type="Proteomes" id="UP000629371"/>
    </source>
</evidence>
<evidence type="ECO:0000256" key="1">
    <source>
        <dbReference type="SAM" id="MobiDB-lite"/>
    </source>
</evidence>
<keyword evidence="2" id="KW-0472">Membrane</keyword>
<dbReference type="EMBL" id="JAERRI010000009">
    <property type="protein sequence ID" value="MBL1091130.1"/>
    <property type="molecule type" value="Genomic_DNA"/>
</dbReference>
<name>A0ABS1MTM2_9ACTN</name>
<evidence type="ECO:0000313" key="3">
    <source>
        <dbReference type="EMBL" id="MBL1091130.1"/>
    </source>
</evidence>
<proteinExistence type="predicted"/>
<protein>
    <recommendedName>
        <fullName evidence="5">Zinc ribbon domain-containing protein</fullName>
    </recommendedName>
</protein>
<feature type="region of interest" description="Disordered" evidence="1">
    <location>
        <begin position="138"/>
        <end position="297"/>
    </location>
</feature>
<dbReference type="RefSeq" id="WP_201805284.1">
    <property type="nucleotide sequence ID" value="NZ_JAERRI010000009.1"/>
</dbReference>
<feature type="compositionally biased region" description="Basic and acidic residues" evidence="1">
    <location>
        <begin position="165"/>
        <end position="175"/>
    </location>
</feature>
<feature type="compositionally biased region" description="Low complexity" evidence="1">
    <location>
        <begin position="191"/>
        <end position="226"/>
    </location>
</feature>
<feature type="region of interest" description="Disordered" evidence="1">
    <location>
        <begin position="64"/>
        <end position="100"/>
    </location>
</feature>
<feature type="transmembrane region" description="Helical" evidence="2">
    <location>
        <begin position="114"/>
        <end position="132"/>
    </location>
</feature>